<protein>
    <submittedName>
        <fullName evidence="6">Glycosyltransferase</fullName>
        <ecNumber evidence="6">2.4.-.-</ecNumber>
    </submittedName>
</protein>
<feature type="domain" description="Glycosyltransferase 2-like" evidence="5">
    <location>
        <begin position="9"/>
        <end position="132"/>
    </location>
</feature>
<dbReference type="Gene3D" id="3.90.550.10">
    <property type="entry name" value="Spore Coat Polysaccharide Biosynthesis Protein SpsA, Chain A"/>
    <property type="match status" value="1"/>
</dbReference>
<dbReference type="PANTHER" id="PTHR43179">
    <property type="entry name" value="RHAMNOSYLTRANSFERASE WBBL"/>
    <property type="match status" value="1"/>
</dbReference>
<proteinExistence type="inferred from homology"/>
<dbReference type="GO" id="GO:0016757">
    <property type="term" value="F:glycosyltransferase activity"/>
    <property type="evidence" value="ECO:0007669"/>
    <property type="project" value="UniProtKB-KW"/>
</dbReference>
<evidence type="ECO:0000256" key="3">
    <source>
        <dbReference type="ARBA" id="ARBA00022676"/>
    </source>
</evidence>
<organism evidence="6 7">
    <name type="scientific">Agromyces lapidis</name>
    <dbReference type="NCBI Taxonomy" id="279574"/>
    <lineage>
        <taxon>Bacteria</taxon>
        <taxon>Bacillati</taxon>
        <taxon>Actinomycetota</taxon>
        <taxon>Actinomycetes</taxon>
        <taxon>Micrococcales</taxon>
        <taxon>Microbacteriaceae</taxon>
        <taxon>Agromyces</taxon>
    </lineage>
</organism>
<dbReference type="PANTHER" id="PTHR43179:SF12">
    <property type="entry name" value="GALACTOFURANOSYLTRANSFERASE GLFT2"/>
    <property type="match status" value="1"/>
</dbReference>
<evidence type="ECO:0000259" key="5">
    <source>
        <dbReference type="Pfam" id="PF00535"/>
    </source>
</evidence>
<dbReference type="SUPFAM" id="SSF53448">
    <property type="entry name" value="Nucleotide-diphospho-sugar transferases"/>
    <property type="match status" value="1"/>
</dbReference>
<dbReference type="EMBL" id="JBHMBL010000001">
    <property type="protein sequence ID" value="MFB9641413.1"/>
    <property type="molecule type" value="Genomic_DNA"/>
</dbReference>
<keyword evidence="4 6" id="KW-0808">Transferase</keyword>
<comment type="pathway">
    <text evidence="1">Cell wall biogenesis; cell wall polysaccharide biosynthesis.</text>
</comment>
<dbReference type="Proteomes" id="UP001589667">
    <property type="component" value="Unassembled WGS sequence"/>
</dbReference>
<comment type="caution">
    <text evidence="6">The sequence shown here is derived from an EMBL/GenBank/DDBJ whole genome shotgun (WGS) entry which is preliminary data.</text>
</comment>
<evidence type="ECO:0000313" key="7">
    <source>
        <dbReference type="Proteomes" id="UP001589667"/>
    </source>
</evidence>
<gene>
    <name evidence="6" type="ORF">ACFFQV_03815</name>
</gene>
<reference evidence="6 7" key="1">
    <citation type="submission" date="2024-09" db="EMBL/GenBank/DDBJ databases">
        <authorList>
            <person name="Sun Q."/>
            <person name="Mori K."/>
        </authorList>
    </citation>
    <scope>NUCLEOTIDE SEQUENCE [LARGE SCALE GENOMIC DNA]</scope>
    <source>
        <strain evidence="6 7">JCM 14321</strain>
    </source>
</reference>
<dbReference type="EC" id="2.4.-.-" evidence="6"/>
<sequence length="311" mass="32966">MARSARIGVVAVTWNCADDIPGLVESLVASRVADAVIDVVVVDNDSSDDTLDRVRAGAPSFAIVQLGRDAGYAAGANAGMAALGECDAYLILNPDIRFRPDAIEALWTQMRDSGAGITVPLLTDGDGRVRHSLRREPTIARAWGEALLGGARASRVAALGEVVSDASAYTGASRADWATGAIMLISEECRAAVGPWDESYFFYSEETDFALRARDLGYALVLAPDAVAMHDEGESHESPSLYARLSINRVKLYRSRHGGLATTFFSWGVGAGLALRARRPTHRAALRALLGVEGIAEEPAPPSSIGERAAE</sequence>
<evidence type="ECO:0000256" key="2">
    <source>
        <dbReference type="ARBA" id="ARBA00006739"/>
    </source>
</evidence>
<dbReference type="Pfam" id="PF00535">
    <property type="entry name" value="Glycos_transf_2"/>
    <property type="match status" value="1"/>
</dbReference>
<dbReference type="RefSeq" id="WP_344291305.1">
    <property type="nucleotide sequence ID" value="NZ_BAAANI010000006.1"/>
</dbReference>
<dbReference type="InterPro" id="IPR029044">
    <property type="entry name" value="Nucleotide-diphossugar_trans"/>
</dbReference>
<dbReference type="InterPro" id="IPR001173">
    <property type="entry name" value="Glyco_trans_2-like"/>
</dbReference>
<evidence type="ECO:0000256" key="4">
    <source>
        <dbReference type="ARBA" id="ARBA00022679"/>
    </source>
</evidence>
<comment type="similarity">
    <text evidence="2">Belongs to the glycosyltransferase 2 family.</text>
</comment>
<evidence type="ECO:0000256" key="1">
    <source>
        <dbReference type="ARBA" id="ARBA00004776"/>
    </source>
</evidence>
<keyword evidence="7" id="KW-1185">Reference proteome</keyword>
<keyword evidence="3 6" id="KW-0328">Glycosyltransferase</keyword>
<evidence type="ECO:0000313" key="6">
    <source>
        <dbReference type="EMBL" id="MFB9641413.1"/>
    </source>
</evidence>
<name>A0ABV5SM47_9MICO</name>
<accession>A0ABV5SM47</accession>